<organism evidence="10 11">
    <name type="scientific">Halolactibacillus alkaliphilus</name>
    <dbReference type="NCBI Taxonomy" id="442899"/>
    <lineage>
        <taxon>Bacteria</taxon>
        <taxon>Bacillati</taxon>
        <taxon>Bacillota</taxon>
        <taxon>Bacilli</taxon>
        <taxon>Bacillales</taxon>
        <taxon>Bacillaceae</taxon>
        <taxon>Halolactibacillus</taxon>
    </lineage>
</organism>
<dbReference type="EMBL" id="BJYE01000047">
    <property type="protein sequence ID" value="GEN57903.1"/>
    <property type="molecule type" value="Genomic_DNA"/>
</dbReference>
<dbReference type="Gene3D" id="1.10.8.100">
    <property type="entry name" value="Ribosomal RNA adenine dimethylase-like, domain 2"/>
    <property type="match status" value="1"/>
</dbReference>
<dbReference type="InterPro" id="IPR001737">
    <property type="entry name" value="KsgA/Erm"/>
</dbReference>
<dbReference type="EC" id="2.1.1.182" evidence="7"/>
<name>A0A511X4N5_9BACI</name>
<comment type="catalytic activity">
    <reaction evidence="7">
        <text>adenosine(1518)/adenosine(1519) in 16S rRNA + 4 S-adenosyl-L-methionine = N(6)-dimethyladenosine(1518)/N(6)-dimethyladenosine(1519) in 16S rRNA + 4 S-adenosyl-L-homocysteine + 4 H(+)</text>
        <dbReference type="Rhea" id="RHEA:19609"/>
        <dbReference type="Rhea" id="RHEA-COMP:10232"/>
        <dbReference type="Rhea" id="RHEA-COMP:10233"/>
        <dbReference type="ChEBI" id="CHEBI:15378"/>
        <dbReference type="ChEBI" id="CHEBI:57856"/>
        <dbReference type="ChEBI" id="CHEBI:59789"/>
        <dbReference type="ChEBI" id="CHEBI:74411"/>
        <dbReference type="ChEBI" id="CHEBI:74493"/>
        <dbReference type="EC" id="2.1.1.182"/>
    </reaction>
</comment>
<sequence length="295" mass="33351">MSKEKRIATPSMTKHYLNQFGFHFKKSLGQNFLIDVNVLENISKKAGVTKETGVIEIGPGMGALTEQLAIDAKNVLAFEIDQRLEPILAETLEDYDNVKVVFEDILSADIEPIINDYFGKKQPLKLVANLPYYVTTPIIMKVLMNHLPLESMTVMIQKEVAERMSAKPNTKSYGSLSLAVQYYTEAAVLFIVPKTVFMPQPNVDSAILHLAFRESPPVDVIDETYFFDLIQATFQQRRKTLRNNLTRHFKGSLTKDVIESLAESIHLDLTRRAESLTMKEFADLANILYTAQQSS</sequence>
<dbReference type="SUPFAM" id="SSF53335">
    <property type="entry name" value="S-adenosyl-L-methionine-dependent methyltransferases"/>
    <property type="match status" value="1"/>
</dbReference>
<comment type="similarity">
    <text evidence="7">Belongs to the class I-like SAM-binding methyltransferase superfamily. rRNA adenine N(6)-methyltransferase family. RsmA subfamily.</text>
</comment>
<feature type="binding site" evidence="7 8">
    <location>
        <position position="129"/>
    </location>
    <ligand>
        <name>S-adenosyl-L-methionine</name>
        <dbReference type="ChEBI" id="CHEBI:59789"/>
    </ligand>
</feature>
<dbReference type="AlphaFoldDB" id="A0A511X4N5"/>
<dbReference type="OrthoDB" id="9814755at2"/>
<dbReference type="InterPro" id="IPR029063">
    <property type="entry name" value="SAM-dependent_MTases_sf"/>
</dbReference>
<proteinExistence type="inferred from homology"/>
<keyword evidence="2 7" id="KW-0698">rRNA processing</keyword>
<reference evidence="10 11" key="1">
    <citation type="submission" date="2019-07" db="EMBL/GenBank/DDBJ databases">
        <title>Whole genome shotgun sequence of Halolactibacillus alkaliphilus NBRC 103919.</title>
        <authorList>
            <person name="Hosoyama A."/>
            <person name="Uohara A."/>
            <person name="Ohji S."/>
            <person name="Ichikawa N."/>
        </authorList>
    </citation>
    <scope>NUCLEOTIDE SEQUENCE [LARGE SCALE GENOMIC DNA]</scope>
    <source>
        <strain evidence="10 11">NBRC 103919</strain>
    </source>
</reference>
<evidence type="ECO:0000256" key="6">
    <source>
        <dbReference type="ARBA" id="ARBA00022884"/>
    </source>
</evidence>
<dbReference type="Proteomes" id="UP000321400">
    <property type="component" value="Unassembled WGS sequence"/>
</dbReference>
<evidence type="ECO:0000256" key="3">
    <source>
        <dbReference type="ARBA" id="ARBA00022603"/>
    </source>
</evidence>
<dbReference type="RefSeq" id="WP_089803562.1">
    <property type="nucleotide sequence ID" value="NZ_BJYE01000047.1"/>
</dbReference>
<dbReference type="HAMAP" id="MF_00607">
    <property type="entry name" value="16SrRNA_methyltr_A"/>
    <property type="match status" value="1"/>
</dbReference>
<dbReference type="InterPro" id="IPR020598">
    <property type="entry name" value="rRNA_Ade_methylase_Trfase_N"/>
</dbReference>
<keyword evidence="3 7" id="KW-0489">Methyltransferase</keyword>
<dbReference type="GO" id="GO:0005829">
    <property type="term" value="C:cytosol"/>
    <property type="evidence" value="ECO:0007669"/>
    <property type="project" value="TreeGrafter"/>
</dbReference>
<gene>
    <name evidence="7 10" type="primary">rsmA</name>
    <name evidence="7" type="synonym">ksgA</name>
    <name evidence="10" type="ORF">HAL01_23670</name>
</gene>
<dbReference type="Gene3D" id="3.40.50.150">
    <property type="entry name" value="Vaccinia Virus protein VP39"/>
    <property type="match status" value="1"/>
</dbReference>
<feature type="binding site" evidence="7 8">
    <location>
        <position position="79"/>
    </location>
    <ligand>
        <name>S-adenosyl-L-methionine</name>
        <dbReference type="ChEBI" id="CHEBI:59789"/>
    </ligand>
</feature>
<dbReference type="PROSITE" id="PS01131">
    <property type="entry name" value="RRNA_A_DIMETH"/>
    <property type="match status" value="1"/>
</dbReference>
<dbReference type="InterPro" id="IPR011530">
    <property type="entry name" value="rRNA_adenine_dimethylase"/>
</dbReference>
<dbReference type="FunFam" id="3.40.50.150:FF:000023">
    <property type="entry name" value="Ribosomal RNA small subunit methyltransferase A"/>
    <property type="match status" value="1"/>
</dbReference>
<dbReference type="GO" id="GO:0052908">
    <property type="term" value="F:16S rRNA (adenine(1518)-N(6)/adenine(1519)-N(6))-dimethyltransferase activity"/>
    <property type="evidence" value="ECO:0007669"/>
    <property type="project" value="UniProtKB-EC"/>
</dbReference>
<feature type="binding site" evidence="7 8">
    <location>
        <position position="58"/>
    </location>
    <ligand>
        <name>S-adenosyl-L-methionine</name>
        <dbReference type="ChEBI" id="CHEBI:59789"/>
    </ligand>
</feature>
<evidence type="ECO:0000256" key="1">
    <source>
        <dbReference type="ARBA" id="ARBA00022490"/>
    </source>
</evidence>
<feature type="domain" description="Ribosomal RNA adenine methylase transferase N-terminal" evidence="9">
    <location>
        <begin position="38"/>
        <end position="214"/>
    </location>
</feature>
<dbReference type="InterPro" id="IPR020596">
    <property type="entry name" value="rRNA_Ade_Mease_Trfase_CS"/>
</dbReference>
<protein>
    <recommendedName>
        <fullName evidence="7">Ribosomal RNA small subunit methyltransferase A</fullName>
        <ecNumber evidence="7">2.1.1.182</ecNumber>
    </recommendedName>
    <alternativeName>
        <fullName evidence="7">16S rRNA (adenine(1518)-N(6)/adenine(1519)-N(6))-dimethyltransferase</fullName>
    </alternativeName>
    <alternativeName>
        <fullName evidence="7">16S rRNA dimethyladenosine transferase</fullName>
    </alternativeName>
    <alternativeName>
        <fullName evidence="7">16S rRNA dimethylase</fullName>
    </alternativeName>
    <alternativeName>
        <fullName evidence="7">S-adenosylmethionine-6-N', N'-adenosyl(rRNA) dimethyltransferase</fullName>
    </alternativeName>
</protein>
<feature type="binding site" evidence="7 8">
    <location>
        <position position="104"/>
    </location>
    <ligand>
        <name>S-adenosyl-L-methionine</name>
        <dbReference type="ChEBI" id="CHEBI:59789"/>
    </ligand>
</feature>
<comment type="caution">
    <text evidence="10">The sequence shown here is derived from an EMBL/GenBank/DDBJ whole genome shotgun (WGS) entry which is preliminary data.</text>
</comment>
<dbReference type="Pfam" id="PF00398">
    <property type="entry name" value="RrnaAD"/>
    <property type="match status" value="1"/>
</dbReference>
<feature type="binding site" evidence="7 8">
    <location>
        <position position="31"/>
    </location>
    <ligand>
        <name>S-adenosyl-L-methionine</name>
        <dbReference type="ChEBI" id="CHEBI:59789"/>
    </ligand>
</feature>
<evidence type="ECO:0000256" key="2">
    <source>
        <dbReference type="ARBA" id="ARBA00022552"/>
    </source>
</evidence>
<dbReference type="InterPro" id="IPR023165">
    <property type="entry name" value="rRNA_Ade_diMease-like_C"/>
</dbReference>
<comment type="function">
    <text evidence="7">Specifically dimethylates two adjacent adenosines (A1518 and A1519) in the loop of a conserved hairpin near the 3'-end of 16S rRNA in the 30S particle. May play a critical role in biogenesis of 30S subunits.</text>
</comment>
<dbReference type="PANTHER" id="PTHR11727">
    <property type="entry name" value="DIMETHYLADENOSINE TRANSFERASE"/>
    <property type="match status" value="1"/>
</dbReference>
<keyword evidence="1 7" id="KW-0963">Cytoplasm</keyword>
<dbReference type="SMART" id="SM00650">
    <property type="entry name" value="rADc"/>
    <property type="match status" value="1"/>
</dbReference>
<dbReference type="NCBIfam" id="TIGR00755">
    <property type="entry name" value="ksgA"/>
    <property type="match status" value="1"/>
</dbReference>
<keyword evidence="4 7" id="KW-0808">Transferase</keyword>
<keyword evidence="6 7" id="KW-0694">RNA-binding</keyword>
<evidence type="ECO:0000313" key="11">
    <source>
        <dbReference type="Proteomes" id="UP000321400"/>
    </source>
</evidence>
<dbReference type="PANTHER" id="PTHR11727:SF7">
    <property type="entry name" value="DIMETHYLADENOSINE TRANSFERASE-RELATED"/>
    <property type="match status" value="1"/>
</dbReference>
<dbReference type="PROSITE" id="PS51689">
    <property type="entry name" value="SAM_RNA_A_N6_MT"/>
    <property type="match status" value="1"/>
</dbReference>
<evidence type="ECO:0000259" key="9">
    <source>
        <dbReference type="SMART" id="SM00650"/>
    </source>
</evidence>
<accession>A0A511X4N5</accession>
<keyword evidence="11" id="KW-1185">Reference proteome</keyword>
<feature type="binding site" evidence="7 8">
    <location>
        <position position="33"/>
    </location>
    <ligand>
        <name>S-adenosyl-L-methionine</name>
        <dbReference type="ChEBI" id="CHEBI:59789"/>
    </ligand>
</feature>
<dbReference type="STRING" id="442899.SAMN05720591_14320"/>
<evidence type="ECO:0000256" key="5">
    <source>
        <dbReference type="ARBA" id="ARBA00022691"/>
    </source>
</evidence>
<evidence type="ECO:0000256" key="4">
    <source>
        <dbReference type="ARBA" id="ARBA00022679"/>
    </source>
</evidence>
<evidence type="ECO:0000256" key="7">
    <source>
        <dbReference type="HAMAP-Rule" id="MF_00607"/>
    </source>
</evidence>
<keyword evidence="5 7" id="KW-0949">S-adenosyl-L-methionine</keyword>
<evidence type="ECO:0000256" key="8">
    <source>
        <dbReference type="PROSITE-ProRule" id="PRU01026"/>
    </source>
</evidence>
<dbReference type="GO" id="GO:0003723">
    <property type="term" value="F:RNA binding"/>
    <property type="evidence" value="ECO:0007669"/>
    <property type="project" value="UniProtKB-UniRule"/>
</dbReference>
<comment type="subcellular location">
    <subcellularLocation>
        <location evidence="7">Cytoplasm</location>
    </subcellularLocation>
</comment>
<evidence type="ECO:0000313" key="10">
    <source>
        <dbReference type="EMBL" id="GEN57903.1"/>
    </source>
</evidence>